<dbReference type="SUPFAM" id="SSF47836">
    <property type="entry name" value="Retroviral matrix proteins"/>
    <property type="match status" value="1"/>
</dbReference>
<feature type="compositionally biased region" description="Basic and acidic residues" evidence="2">
    <location>
        <begin position="193"/>
        <end position="202"/>
    </location>
</feature>
<evidence type="ECO:0000259" key="3">
    <source>
        <dbReference type="PROSITE" id="PS50158"/>
    </source>
</evidence>
<name>A0A8B9DHB0_ANSCY</name>
<dbReference type="InterPro" id="IPR036946">
    <property type="entry name" value="G_retro_matrix_sf"/>
</dbReference>
<feature type="region of interest" description="Disordered" evidence="2">
    <location>
        <begin position="149"/>
        <end position="202"/>
    </location>
</feature>
<dbReference type="PROSITE" id="PS50158">
    <property type="entry name" value="ZF_CCHC"/>
    <property type="match status" value="1"/>
</dbReference>
<dbReference type="SUPFAM" id="SSF47943">
    <property type="entry name" value="Retrovirus capsid protein, N-terminal core domain"/>
    <property type="match status" value="1"/>
</dbReference>
<dbReference type="Gene3D" id="1.10.150.180">
    <property type="entry name" value="Gamma-retroviral matrix domain"/>
    <property type="match status" value="1"/>
</dbReference>
<organism evidence="4 5">
    <name type="scientific">Anser cygnoides</name>
    <name type="common">Swan goose</name>
    <dbReference type="NCBI Taxonomy" id="8845"/>
    <lineage>
        <taxon>Eukaryota</taxon>
        <taxon>Metazoa</taxon>
        <taxon>Chordata</taxon>
        <taxon>Craniata</taxon>
        <taxon>Vertebrata</taxon>
        <taxon>Euteleostomi</taxon>
        <taxon>Archelosauria</taxon>
        <taxon>Archosauria</taxon>
        <taxon>Dinosauria</taxon>
        <taxon>Saurischia</taxon>
        <taxon>Theropoda</taxon>
        <taxon>Coelurosauria</taxon>
        <taxon>Aves</taxon>
        <taxon>Neognathae</taxon>
        <taxon>Galloanserae</taxon>
        <taxon>Anseriformes</taxon>
        <taxon>Anatidae</taxon>
        <taxon>Anserinae</taxon>
        <taxon>Anser</taxon>
    </lineage>
</organism>
<dbReference type="GO" id="GO:0003676">
    <property type="term" value="F:nucleic acid binding"/>
    <property type="evidence" value="ECO:0007669"/>
    <property type="project" value="InterPro"/>
</dbReference>
<dbReference type="Gene3D" id="1.10.375.10">
    <property type="entry name" value="Human Immunodeficiency Virus Type 1 Capsid Protein"/>
    <property type="match status" value="1"/>
</dbReference>
<dbReference type="InterPro" id="IPR050462">
    <property type="entry name" value="Retroviral_Gag-Pol_poly"/>
</dbReference>
<sequence>MEKLKGILGKDVPIPRTSPLGCLLTHWKEGGFGQEMRKGKLIDYCNIWWPQYKLEDQETWPENGTLQYNTILQLMLFCKREGKYDELPYVELFFYLRQQPEWQHACGIMVLEVPTEECCCACTKEGCCIQHQAIENNKYYGEMNNGNIDLEVAPSAPEEPGQGEKRENEDSSSDGESPILVSPGSHRTRQQRRAGETINEQRGKIIAPLRQRVGTEGPVYIKVPFSAGDLMIWKQAAGTYRENPDKVARVMKMIIKTPNPDRDDLQVILDALIDSTDKDMVLQAAKERAREDIRNGLVPGNIDQNFPTEDPQWDYNTGDGIRRLKRYQDWVQVGVQNAMPRTINWSKLYNVRQEKTESPSAFLERLKETAKKYTDLDVETEQAKAQLALIFLGQAQEDIRKKLQKLEGADLRNLDRLLEIAWKVYNNREKETTKRQQQNLLKLQKLEGADLRNLDRLLEIAWKVYNNREKETTKRQQQNLLAVIQGREHAGLRGRERGNINGRGRGMGRGYLSSGGNRLGLNQCAHCKREGHWKNECPLRGQKGPDRYGLNSTR</sequence>
<dbReference type="InterPro" id="IPR010999">
    <property type="entry name" value="Retrovr_matrix"/>
</dbReference>
<keyword evidence="1" id="KW-0479">Metal-binding</keyword>
<dbReference type="InterPro" id="IPR008919">
    <property type="entry name" value="Retrov_capsid_N"/>
</dbReference>
<proteinExistence type="predicted"/>
<reference evidence="4" key="1">
    <citation type="submission" date="2025-08" db="UniProtKB">
        <authorList>
            <consortium name="Ensembl"/>
        </authorList>
    </citation>
    <scope>IDENTIFICATION</scope>
</reference>
<keyword evidence="5" id="KW-1185">Reference proteome</keyword>
<accession>A0A8B9DHB0</accession>
<evidence type="ECO:0000256" key="2">
    <source>
        <dbReference type="SAM" id="MobiDB-lite"/>
    </source>
</evidence>
<dbReference type="SUPFAM" id="SSF57756">
    <property type="entry name" value="Retrovirus zinc finger-like domains"/>
    <property type="match status" value="1"/>
</dbReference>
<dbReference type="GO" id="GO:0019068">
    <property type="term" value="P:virion assembly"/>
    <property type="evidence" value="ECO:0007669"/>
    <property type="project" value="InterPro"/>
</dbReference>
<dbReference type="Pfam" id="PF02093">
    <property type="entry name" value="Gag_p30"/>
    <property type="match status" value="1"/>
</dbReference>
<evidence type="ECO:0000256" key="1">
    <source>
        <dbReference type="PROSITE-ProRule" id="PRU00047"/>
    </source>
</evidence>
<reference evidence="4" key="2">
    <citation type="submission" date="2025-09" db="UniProtKB">
        <authorList>
            <consortium name="Ensembl"/>
        </authorList>
    </citation>
    <scope>IDENTIFICATION</scope>
</reference>
<evidence type="ECO:0000313" key="4">
    <source>
        <dbReference type="Ensembl" id="ENSACDP00005007285.1"/>
    </source>
</evidence>
<protein>
    <recommendedName>
        <fullName evidence="3">CCHC-type domain-containing protein</fullName>
    </recommendedName>
</protein>
<feature type="region of interest" description="Disordered" evidence="2">
    <location>
        <begin position="535"/>
        <end position="554"/>
    </location>
</feature>
<dbReference type="PANTHER" id="PTHR33166">
    <property type="entry name" value="GAG_P30 DOMAIN-CONTAINING PROTEIN"/>
    <property type="match status" value="1"/>
</dbReference>
<keyword evidence="1" id="KW-0862">Zinc</keyword>
<feature type="domain" description="CCHC-type" evidence="3">
    <location>
        <begin position="524"/>
        <end position="538"/>
    </location>
</feature>
<dbReference type="Gene3D" id="4.10.60.10">
    <property type="entry name" value="Zinc finger, CCHC-type"/>
    <property type="match status" value="1"/>
</dbReference>
<dbReference type="Proteomes" id="UP000694521">
    <property type="component" value="Unplaced"/>
</dbReference>
<evidence type="ECO:0000313" key="5">
    <source>
        <dbReference type="Proteomes" id="UP000694521"/>
    </source>
</evidence>
<dbReference type="InterPro" id="IPR036875">
    <property type="entry name" value="Znf_CCHC_sf"/>
</dbReference>
<dbReference type="AlphaFoldDB" id="A0A8B9DHB0"/>
<dbReference type="InterPro" id="IPR001878">
    <property type="entry name" value="Znf_CCHC"/>
</dbReference>
<dbReference type="Ensembl" id="ENSACDT00005008767.1">
    <property type="protein sequence ID" value="ENSACDP00005007285.1"/>
    <property type="gene ID" value="ENSACDG00005005335.1"/>
</dbReference>
<keyword evidence="1" id="KW-0863">Zinc-finger</keyword>
<dbReference type="GO" id="GO:0008270">
    <property type="term" value="F:zinc ion binding"/>
    <property type="evidence" value="ECO:0007669"/>
    <property type="project" value="UniProtKB-KW"/>
</dbReference>
<dbReference type="InterPro" id="IPR003036">
    <property type="entry name" value="Gag_P30"/>
</dbReference>